<dbReference type="EMBL" id="CP017834">
    <property type="protein sequence ID" value="APJ03230.1"/>
    <property type="molecule type" value="Genomic_DNA"/>
</dbReference>
<evidence type="ECO:0000313" key="2">
    <source>
        <dbReference type="EMBL" id="APJ03230.1"/>
    </source>
</evidence>
<dbReference type="GO" id="GO:0006508">
    <property type="term" value="P:proteolysis"/>
    <property type="evidence" value="ECO:0007669"/>
    <property type="project" value="InterPro"/>
</dbReference>
<dbReference type="InterPro" id="IPR029045">
    <property type="entry name" value="ClpP/crotonase-like_dom_sf"/>
</dbReference>
<gene>
    <name evidence="2" type="ORF">AXG55_04650</name>
</gene>
<organism evidence="2 3">
    <name type="scientific">Silvanigrella aquatica</name>
    <dbReference type="NCBI Taxonomy" id="1915309"/>
    <lineage>
        <taxon>Bacteria</taxon>
        <taxon>Pseudomonadati</taxon>
        <taxon>Bdellovibrionota</taxon>
        <taxon>Oligoflexia</taxon>
        <taxon>Silvanigrellales</taxon>
        <taxon>Silvanigrellaceae</taxon>
        <taxon>Silvanigrella</taxon>
    </lineage>
</organism>
<dbReference type="Gene3D" id="3.90.226.10">
    <property type="entry name" value="2-enoyl-CoA Hydratase, Chain A, domain 1"/>
    <property type="match status" value="1"/>
</dbReference>
<protein>
    <recommendedName>
        <fullName evidence="1">Tail specific protease domain-containing protein</fullName>
    </recommendedName>
</protein>
<dbReference type="KEGG" id="saqi:AXG55_04650"/>
<evidence type="ECO:0000313" key="3">
    <source>
        <dbReference type="Proteomes" id="UP000184731"/>
    </source>
</evidence>
<proteinExistence type="predicted"/>
<dbReference type="Proteomes" id="UP000184731">
    <property type="component" value="Chromosome"/>
</dbReference>
<dbReference type="GO" id="GO:0008236">
    <property type="term" value="F:serine-type peptidase activity"/>
    <property type="evidence" value="ECO:0007669"/>
    <property type="project" value="InterPro"/>
</dbReference>
<keyword evidence="3" id="KW-1185">Reference proteome</keyword>
<sequence>MKRAIQSGDKFIKSLPITEKETLDKSPKNLFPKSENKKVIILTNAACYSACDAFVALMKDQNLTTKIIGEQKYTGGGGANVLNWNKMQKHKVFDYEFENSMDMNFSWRAMQSRLPDGTYRTIEGKGTEVDCVIPKTVDDIKFSNPADIVKNRTYVERILQNIDNDTLCVNK</sequence>
<dbReference type="SUPFAM" id="SSF52096">
    <property type="entry name" value="ClpP/crotonase"/>
    <property type="match status" value="1"/>
</dbReference>
<dbReference type="InterPro" id="IPR005151">
    <property type="entry name" value="Tail-specific_protease"/>
</dbReference>
<accession>A0A1L4CZ68</accession>
<evidence type="ECO:0000259" key="1">
    <source>
        <dbReference type="Pfam" id="PF03572"/>
    </source>
</evidence>
<dbReference type="AlphaFoldDB" id="A0A1L4CZ68"/>
<name>A0A1L4CZ68_9BACT</name>
<dbReference type="Pfam" id="PF03572">
    <property type="entry name" value="Peptidase_S41"/>
    <property type="match status" value="1"/>
</dbReference>
<dbReference type="RefSeq" id="WP_233231377.1">
    <property type="nucleotide sequence ID" value="NZ_CP017834.1"/>
</dbReference>
<reference evidence="2 3" key="1">
    <citation type="submission" date="2016-10" db="EMBL/GenBank/DDBJ databases">
        <title>Silvanigrella aquatica sp. nov., isolated from a freshwater lake located in the Black Forest, Germany, description of Silvanigrellaceae fam. nov., Silvanigrellales ord. nov., reclassification of the order Bdellovibrionales in the class Oligoflexia, reclassification of the families Bacteriovoracaceae and Halobacteriovoraceae in the new order Bacteriovoracales ord. nov., and reclassification of the family Pseudobacteriovoracaceae in the order Oligoflexiales.</title>
        <authorList>
            <person name="Hahn M.W."/>
            <person name="Schmidt J."/>
            <person name="Koll U."/>
            <person name="Rohde M."/>
            <person name="Verbag S."/>
            <person name="Pitt A."/>
            <person name="Nakai R."/>
            <person name="Naganuma T."/>
            <person name="Lang E."/>
        </authorList>
    </citation>
    <scope>NUCLEOTIDE SEQUENCE [LARGE SCALE GENOMIC DNA]</scope>
    <source>
        <strain evidence="2 3">MWH-Nonnen-W8red</strain>
    </source>
</reference>
<feature type="domain" description="Tail specific protease" evidence="1">
    <location>
        <begin position="11"/>
        <end position="86"/>
    </location>
</feature>